<name>A0A346PHR0_9EURY</name>
<dbReference type="KEGG" id="nan:AArc1_2743"/>
<dbReference type="InterPro" id="IPR006311">
    <property type="entry name" value="TAT_signal"/>
</dbReference>
<organism evidence="2 3">
    <name type="scientific">Natrarchaeobaculum sulfurireducens</name>
    <dbReference type="NCBI Taxonomy" id="2044521"/>
    <lineage>
        <taxon>Archaea</taxon>
        <taxon>Methanobacteriati</taxon>
        <taxon>Methanobacteriota</taxon>
        <taxon>Stenosarchaea group</taxon>
        <taxon>Halobacteria</taxon>
        <taxon>Halobacteriales</taxon>
        <taxon>Natrialbaceae</taxon>
        <taxon>Natrarchaeobaculum</taxon>
    </lineage>
</organism>
<evidence type="ECO:0000313" key="2">
    <source>
        <dbReference type="EMBL" id="AXR79055.1"/>
    </source>
</evidence>
<reference evidence="3" key="1">
    <citation type="submission" date="2017-10" db="EMBL/GenBank/DDBJ databases">
        <title>Phenotypic and genomic properties of facultatively anaerobic sulfur-reducing natronoarchaea from hypersaline soda lakes.</title>
        <authorList>
            <person name="Sorokin D.Y."/>
            <person name="Kublanov I.V."/>
            <person name="Roman P."/>
            <person name="Sinninghe Damste J.S."/>
            <person name="Golyshin P.N."/>
            <person name="Rojo D."/>
            <person name="Ciordia S."/>
            <person name="Mena Md.C."/>
            <person name="Ferrer M."/>
            <person name="Messina E."/>
            <person name="Smedile F."/>
            <person name="La Spada G."/>
            <person name="La Cono V."/>
            <person name="Yakimov M.M."/>
        </authorList>
    </citation>
    <scope>NUCLEOTIDE SEQUENCE [LARGE SCALE GENOMIC DNA]</scope>
    <source>
        <strain evidence="3">AArc1</strain>
    </source>
</reference>
<dbReference type="InterPro" id="IPR038128">
    <property type="entry name" value="Gamma_PGA_hydro_sf"/>
</dbReference>
<proteinExistence type="predicted"/>
<dbReference type="Gene3D" id="3.40.630.100">
    <property type="entry name" value="Poly-gamma-glutamate hydrolase, zinc-binding motif"/>
    <property type="match status" value="1"/>
</dbReference>
<evidence type="ECO:0000256" key="1">
    <source>
        <dbReference type="SAM" id="MobiDB-lite"/>
    </source>
</evidence>
<dbReference type="PROSITE" id="PS51318">
    <property type="entry name" value="TAT"/>
    <property type="match status" value="1"/>
</dbReference>
<accession>A0A346PHR0</accession>
<evidence type="ECO:0000313" key="3">
    <source>
        <dbReference type="Proteomes" id="UP000258707"/>
    </source>
</evidence>
<dbReference type="GeneID" id="37639515"/>
<dbReference type="InterPro" id="IPR008585">
    <property type="entry name" value="Gamma_PGA_hydro"/>
</dbReference>
<dbReference type="AlphaFoldDB" id="A0A346PHR0"/>
<feature type="compositionally biased region" description="Polar residues" evidence="1">
    <location>
        <begin position="1"/>
        <end position="17"/>
    </location>
</feature>
<dbReference type="Pfam" id="PF05908">
    <property type="entry name" value="Gamma_PGA_hydro"/>
    <property type="match status" value="1"/>
</dbReference>
<sequence length="358" mass="38657">MNENRPSPKRSPNSTSSTKRRQFLRSGLTITGVGATALGTRAVVASNDSDDDLPDQIQAVERSDCDDVTFWELPASEARDGWSTPSASERYCSVPCELLESTDLEVGHQLRIDAENGSNGFDSAVYTVASEHDDGELRLTDDGLERIGVSADGSVTVTQLAVHSTYETRQQGRLNDEYVEYLVGEPSDATVLALAPHGGYIEYGTDFQAERVAETVDGVGWICSGFNNSGGALSRWHVHSTDIHPASFPKLEKTRAHEFDWSVAFHGYTSETILVGGTASETDRERVVDELETALPDTPVELASSDASDYAGASPENVLNQAGSIGQTIQLEQPTDIRQKEWAVVADAVASALEDLTE</sequence>
<dbReference type="EMBL" id="CP024047">
    <property type="protein sequence ID" value="AXR79055.1"/>
    <property type="molecule type" value="Genomic_DNA"/>
</dbReference>
<feature type="region of interest" description="Disordered" evidence="1">
    <location>
        <begin position="1"/>
        <end position="23"/>
    </location>
</feature>
<protein>
    <submittedName>
        <fullName evidence="2">Orc1/cdc6 family replication initiation protein</fullName>
    </submittedName>
</protein>
<gene>
    <name evidence="2" type="ORF">AArc1_2743</name>
</gene>
<dbReference type="RefSeq" id="WP_117365055.1">
    <property type="nucleotide sequence ID" value="NZ_CP024047.1"/>
</dbReference>
<dbReference type="Proteomes" id="UP000258707">
    <property type="component" value="Chromosome"/>
</dbReference>